<reference evidence="1 2" key="1">
    <citation type="submission" date="2018-10" db="EMBL/GenBank/DDBJ databases">
        <title>Genomic Encyclopedia of Archaeal and Bacterial Type Strains, Phase II (KMG-II): from individual species to whole genera.</title>
        <authorList>
            <person name="Goeker M."/>
        </authorList>
    </citation>
    <scope>NUCLEOTIDE SEQUENCE [LARGE SCALE GENOMIC DNA]</scope>
    <source>
        <strain evidence="1 2">DSM 19624</strain>
    </source>
</reference>
<dbReference type="Proteomes" id="UP000273898">
    <property type="component" value="Unassembled WGS sequence"/>
</dbReference>
<protein>
    <submittedName>
        <fullName evidence="1">Uncharacterized protein</fullName>
    </submittedName>
</protein>
<evidence type="ECO:0000313" key="1">
    <source>
        <dbReference type="EMBL" id="RLJ69307.1"/>
    </source>
</evidence>
<dbReference type="EMBL" id="RCCK01000017">
    <property type="protein sequence ID" value="RLJ69307.1"/>
    <property type="molecule type" value="Genomic_DNA"/>
</dbReference>
<accession>A0A497XLA4</accession>
<gene>
    <name evidence="1" type="ORF">BCL90_5229</name>
</gene>
<proteinExistence type="predicted"/>
<dbReference type="AlphaFoldDB" id="A0A497XLA4"/>
<name>A0A497XLA4_9SPHI</name>
<dbReference type="RefSeq" id="WP_166792233.1">
    <property type="nucleotide sequence ID" value="NZ_RCCK01000017.1"/>
</dbReference>
<comment type="caution">
    <text evidence="1">The sequence shown here is derived from an EMBL/GenBank/DDBJ whole genome shotgun (WGS) entry which is preliminary data.</text>
</comment>
<evidence type="ECO:0000313" key="2">
    <source>
        <dbReference type="Proteomes" id="UP000273898"/>
    </source>
</evidence>
<organism evidence="1 2">
    <name type="scientific">Pedobacter alluvionis</name>
    <dbReference type="NCBI Taxonomy" id="475253"/>
    <lineage>
        <taxon>Bacteria</taxon>
        <taxon>Pseudomonadati</taxon>
        <taxon>Bacteroidota</taxon>
        <taxon>Sphingobacteriia</taxon>
        <taxon>Sphingobacteriales</taxon>
        <taxon>Sphingobacteriaceae</taxon>
        <taxon>Pedobacter</taxon>
    </lineage>
</organism>
<sequence length="47" mass="5503">MRIHPPLSPTLVGVKAINNYETLLSRFTIPIDGSYKKEFDEFLKIFY</sequence>